<accession>A0A5J4SPV4</accession>
<dbReference type="EMBL" id="SNRY01000106">
    <property type="protein sequence ID" value="KAA6347125.1"/>
    <property type="molecule type" value="Genomic_DNA"/>
</dbReference>
<gene>
    <name evidence="2" type="ORF">EZS27_005418</name>
</gene>
<evidence type="ECO:0000256" key="1">
    <source>
        <dbReference type="SAM" id="Coils"/>
    </source>
</evidence>
<name>A0A5J4SPV4_9ZZZZ</name>
<organism evidence="2">
    <name type="scientific">termite gut metagenome</name>
    <dbReference type="NCBI Taxonomy" id="433724"/>
    <lineage>
        <taxon>unclassified sequences</taxon>
        <taxon>metagenomes</taxon>
        <taxon>organismal metagenomes</taxon>
    </lineage>
</organism>
<dbReference type="InterPro" id="IPR007139">
    <property type="entry name" value="DUF349"/>
</dbReference>
<proteinExistence type="predicted"/>
<dbReference type="Pfam" id="PF03993">
    <property type="entry name" value="DUF349"/>
    <property type="match status" value="5"/>
</dbReference>
<protein>
    <recommendedName>
        <fullName evidence="3">DUF349 domain-containing protein</fullName>
    </recommendedName>
</protein>
<evidence type="ECO:0008006" key="3">
    <source>
        <dbReference type="Google" id="ProtNLM"/>
    </source>
</evidence>
<dbReference type="AlphaFoldDB" id="A0A5J4SPV4"/>
<evidence type="ECO:0000313" key="2">
    <source>
        <dbReference type="EMBL" id="KAA6347125.1"/>
    </source>
</evidence>
<comment type="caution">
    <text evidence="2">The sequence shown here is derived from an EMBL/GenBank/DDBJ whole genome shotgun (WGS) entry which is preliminary data.</text>
</comment>
<keyword evidence="1" id="KW-0175">Coiled coil</keyword>
<reference evidence="2" key="1">
    <citation type="submission" date="2019-03" db="EMBL/GenBank/DDBJ databases">
        <title>Single cell metagenomics reveals metabolic interactions within the superorganism composed of flagellate Streblomastix strix and complex community of Bacteroidetes bacteria on its surface.</title>
        <authorList>
            <person name="Treitli S.C."/>
            <person name="Kolisko M."/>
            <person name="Husnik F."/>
            <person name="Keeling P."/>
            <person name="Hampl V."/>
        </authorList>
    </citation>
    <scope>NUCLEOTIDE SEQUENCE</scope>
    <source>
        <strain evidence="2">STM</strain>
    </source>
</reference>
<feature type="coiled-coil region" evidence="1">
    <location>
        <begin position="503"/>
        <end position="572"/>
    </location>
</feature>
<sequence length="577" mass="67461">MIEPDKLSKEEISERLAIIVEQEATDAVKNEVDALKQAFYKFKRIEMDAAKRLFVEAGNAEEDFTAEEDALEEKLKALLTVFREKRAALTAELSKQKEVNLLTKQSIIERLKELIDSKDDFYKVHEEFRKLQQQWKDIKQVPQSAVNDLWKDYQSYSEKFYDLLKINNEMRDYDFKKNLELKQSLCEAVERLDEEKDVISAFYQLQNLHQEWRETGPVARELREELWARFKKASSVINKKYQEHFDALRSLEQQNLEAKTALCEEIEAIDYAVLTSFKEWDAKNKLVLALQEKWKSIGFAPKKQNVKIFERFRAACDVFFRQKSAFYRSTKDAMEVNLEKKKTLCEQAEALKDSQEWKETTDKLIALQKEWKTIGAVARKHSDVIWKRFIAACDAFFEQKNQHFASAKTEETENLKKKKEIIAQIEALDEALSANEAVAQLREYIAQFNSVGFVPFKEKDKIHNTFRAIVDKHFDRLKVDASERRLESFKSNLKDLASGEKSKNKIMGERERLMRSYERLKSDIQTYENNIGFLSVSTKGGGGLVKDMQRKIESLKDELQLIEKKIGVIDQNLGIVR</sequence>